<dbReference type="Proteomes" id="UP000325755">
    <property type="component" value="Chromosome"/>
</dbReference>
<dbReference type="InParanoid" id="A0A5Q0BDX4"/>
<keyword evidence="2" id="KW-1185">Reference proteome</keyword>
<dbReference type="NCBIfam" id="TIGR02547">
    <property type="entry name" value="casA_cse1"/>
    <property type="match status" value="1"/>
</dbReference>
<dbReference type="EMBL" id="CP044205">
    <property type="protein sequence ID" value="QFY41332.1"/>
    <property type="molecule type" value="Genomic_DNA"/>
</dbReference>
<reference evidence="1 2" key="1">
    <citation type="submission" date="2019-09" db="EMBL/GenBank/DDBJ databases">
        <title>Ecophysiology of the spiral-shaped methanotroph Methylospira mobilis as revealed by the complete genome sequence.</title>
        <authorList>
            <person name="Oshkin I.Y."/>
            <person name="Dedysh S.N."/>
            <person name="Miroshnikov K."/>
            <person name="Danilova O.V."/>
            <person name="Hakobyan A."/>
            <person name="Liesack W."/>
        </authorList>
    </citation>
    <scope>NUCLEOTIDE SEQUENCE [LARGE SCALE GENOMIC DNA]</scope>
    <source>
        <strain evidence="1 2">Shm1</strain>
    </source>
</reference>
<sequence length="605" mass="67661">MVCVAAIDAACGWRVGRSGVDSRKGKIGEKAGASKLALRYGFWFAAGGSSKRRGGRMNLLEEKWLPVRRSSGQVDWIAPHQISEPDIVAFAANRADFNGALAQLMIGLLQTTTPIDDEDVWDGFLDKPPTTEVLQKWFEPAAEAFLLNGEGARFMQDFSLTAAEGAECTIDALLIDAAGGSAIDKNTDHFVKRDTIKAMCPHCVAAALFTLQTNAPAGGAGHRTSLRGGGPLTTLLVATPSHCLWQDLWLNIKPQRNFLQQGGDAQKTAKHFTFPWLADINRIQPAGGETQPLQVHPHHVFWAMPRRIRVDFTEVQTGQCDVCKRDSTQLVHRYVTKPQGLNYKGVWRHPFSPYYEIKGDWLPMHPQPGGFSYKNWLAWVLGVKQGKKSVQAAGIVNYFLQERKKYQKSGQFRLWVFGYDMDNMKPRCWYETTFPLYGLAEAKRATQIQNLIANRIEAAEQAVFYVRQAVKQAWFGESDLRGDLSFVDKAFWDGTEPDFYRQLEHLMSQARTESGIDLDDDKFIIAVGETWLKVLTQCATKLFDVDIVGAGPIDQQDPRRIAEAYNGLQRNLKGDAIKIILRLPVSEKKNKNAKSTAKQQVQSSP</sequence>
<accession>A0A5Q0BDX4</accession>
<organism evidence="1 2">
    <name type="scientific">Candidatus Methylospira mobilis</name>
    <dbReference type="NCBI Taxonomy" id="1808979"/>
    <lineage>
        <taxon>Bacteria</taxon>
        <taxon>Pseudomonadati</taxon>
        <taxon>Pseudomonadota</taxon>
        <taxon>Gammaproteobacteria</taxon>
        <taxon>Methylococcales</taxon>
        <taxon>Methylococcaceae</taxon>
        <taxon>Candidatus Methylospira</taxon>
    </lineage>
</organism>
<evidence type="ECO:0000313" key="1">
    <source>
        <dbReference type="EMBL" id="QFY41332.1"/>
    </source>
</evidence>
<proteinExistence type="predicted"/>
<dbReference type="Pfam" id="PF09481">
    <property type="entry name" value="CRISPR_Cse1"/>
    <property type="match status" value="1"/>
</dbReference>
<protein>
    <submittedName>
        <fullName evidence="1">Type I-E CRISPR-associated protein Cse1/CasA</fullName>
    </submittedName>
</protein>
<gene>
    <name evidence="1" type="primary">casA</name>
    <name evidence="1" type="ORF">F6R98_00780</name>
</gene>
<dbReference type="InterPro" id="IPR013381">
    <property type="entry name" value="CRISPR-assoc_prot_Cse1"/>
</dbReference>
<dbReference type="KEGG" id="mmob:F6R98_00780"/>
<dbReference type="CDD" id="cd09729">
    <property type="entry name" value="Cse1_I-E"/>
    <property type="match status" value="1"/>
</dbReference>
<name>A0A5Q0BDX4_9GAMM</name>
<evidence type="ECO:0000313" key="2">
    <source>
        <dbReference type="Proteomes" id="UP000325755"/>
    </source>
</evidence>
<dbReference type="OrthoDB" id="5392377at2"/>
<dbReference type="AlphaFoldDB" id="A0A5Q0BDX4"/>